<reference evidence="1" key="1">
    <citation type="journal article" date="2021" name="Environ. Microbiol.">
        <title>Gene family expansions and transcriptome signatures uncover fungal adaptations to wood decay.</title>
        <authorList>
            <person name="Hage H."/>
            <person name="Miyauchi S."/>
            <person name="Viragh M."/>
            <person name="Drula E."/>
            <person name="Min B."/>
            <person name="Chaduli D."/>
            <person name="Navarro D."/>
            <person name="Favel A."/>
            <person name="Norest M."/>
            <person name="Lesage-Meessen L."/>
            <person name="Balint B."/>
            <person name="Merenyi Z."/>
            <person name="de Eugenio L."/>
            <person name="Morin E."/>
            <person name="Martinez A.T."/>
            <person name="Baldrian P."/>
            <person name="Stursova M."/>
            <person name="Martinez M.J."/>
            <person name="Novotny C."/>
            <person name="Magnuson J.K."/>
            <person name="Spatafora J.W."/>
            <person name="Maurice S."/>
            <person name="Pangilinan J."/>
            <person name="Andreopoulos W."/>
            <person name="LaButti K."/>
            <person name="Hundley H."/>
            <person name="Na H."/>
            <person name="Kuo A."/>
            <person name="Barry K."/>
            <person name="Lipzen A."/>
            <person name="Henrissat B."/>
            <person name="Riley R."/>
            <person name="Ahrendt S."/>
            <person name="Nagy L.G."/>
            <person name="Grigoriev I.V."/>
            <person name="Martin F."/>
            <person name="Rosso M.N."/>
        </authorList>
    </citation>
    <scope>NUCLEOTIDE SEQUENCE</scope>
    <source>
        <strain evidence="1">CBS 384.51</strain>
    </source>
</reference>
<sequence length="349" mass="38697">MTFENASVTKGIMIFLAVTSTVAGIFDLKHNLHLQLVPHLSTHHQYWRLLIHHLACATSSDLLLTELILYNAAINVERGFGSVKYASFLLIALGLNTIGTMLALIVLQRVPILGRLTNNIPAGPTAIAFSILFQYFRLVPEAYHFRILGLTFSDKFWVYGTGLQLALGHVPSTLLTSIVGLTSGYFYRSDIMQLKGWRVPHSVVLFGQHWIVPIFGQDRPSRRTNRVLPEPLRSPLEAEEPLTTSRRSSRPRNNARPQFASGSQDQPTTNEDSPSTNTRGVVRQWVSELTEVANPNGRGDVRVPTDAEVQMVTSMFPDIGRDVVLGVLQRSSDAEAAVETLLSSSRTQV</sequence>
<accession>A0ACB8UDT9</accession>
<protein>
    <submittedName>
        <fullName evidence="1">Uncharacterized protein</fullName>
    </submittedName>
</protein>
<comment type="caution">
    <text evidence="1">The sequence shown here is derived from an EMBL/GenBank/DDBJ whole genome shotgun (WGS) entry which is preliminary data.</text>
</comment>
<proteinExistence type="predicted"/>
<gene>
    <name evidence="1" type="ORF">BDY19DRAFT_924159</name>
</gene>
<evidence type="ECO:0000313" key="1">
    <source>
        <dbReference type="EMBL" id="KAI0092404.1"/>
    </source>
</evidence>
<organism evidence="1 2">
    <name type="scientific">Irpex rosettiformis</name>
    <dbReference type="NCBI Taxonomy" id="378272"/>
    <lineage>
        <taxon>Eukaryota</taxon>
        <taxon>Fungi</taxon>
        <taxon>Dikarya</taxon>
        <taxon>Basidiomycota</taxon>
        <taxon>Agaricomycotina</taxon>
        <taxon>Agaricomycetes</taxon>
        <taxon>Polyporales</taxon>
        <taxon>Irpicaceae</taxon>
        <taxon>Irpex</taxon>
    </lineage>
</organism>
<evidence type="ECO:0000313" key="2">
    <source>
        <dbReference type="Proteomes" id="UP001055072"/>
    </source>
</evidence>
<keyword evidence="2" id="KW-1185">Reference proteome</keyword>
<name>A0ACB8UDT9_9APHY</name>
<dbReference type="EMBL" id="MU274903">
    <property type="protein sequence ID" value="KAI0092404.1"/>
    <property type="molecule type" value="Genomic_DNA"/>
</dbReference>
<dbReference type="Proteomes" id="UP001055072">
    <property type="component" value="Unassembled WGS sequence"/>
</dbReference>